<dbReference type="SUPFAM" id="SSF81585">
    <property type="entry name" value="PsbU/PolX domain-like"/>
    <property type="match status" value="1"/>
</dbReference>
<keyword evidence="13" id="KW-0456">Lyase</keyword>
<keyword evidence="4" id="KW-0237">DNA synthesis</keyword>
<dbReference type="Pfam" id="PF10391">
    <property type="entry name" value="DNA_pol_lambd_f"/>
    <property type="match status" value="1"/>
</dbReference>
<dbReference type="InterPro" id="IPR043519">
    <property type="entry name" value="NT_sf"/>
</dbReference>
<comment type="caution">
    <text evidence="19">The sequence shown here is derived from an EMBL/GenBank/DDBJ whole genome shotgun (WGS) entry which is preliminary data.</text>
</comment>
<keyword evidence="9" id="KW-0227">DNA damage</keyword>
<dbReference type="CDD" id="cd00141">
    <property type="entry name" value="NT_POLXc"/>
    <property type="match status" value="1"/>
</dbReference>
<evidence type="ECO:0000256" key="1">
    <source>
        <dbReference type="ARBA" id="ARBA00004123"/>
    </source>
</evidence>
<evidence type="ECO:0000256" key="6">
    <source>
        <dbReference type="ARBA" id="ARBA00022695"/>
    </source>
</evidence>
<feature type="region of interest" description="Disordered" evidence="17">
    <location>
        <begin position="33"/>
        <end position="110"/>
    </location>
</feature>
<dbReference type="InterPro" id="IPR002008">
    <property type="entry name" value="DNA_pol_X_beta-like"/>
</dbReference>
<dbReference type="FunFam" id="1.10.150.20:FF:000010">
    <property type="entry name" value="DNA polymerase lambda"/>
    <property type="match status" value="1"/>
</dbReference>
<accession>A0A8H5BWH6</accession>
<dbReference type="GO" id="GO:0003887">
    <property type="term" value="F:DNA-directed DNA polymerase activity"/>
    <property type="evidence" value="ECO:0007669"/>
    <property type="project" value="UniProtKB-KW"/>
</dbReference>
<evidence type="ECO:0000256" key="8">
    <source>
        <dbReference type="ARBA" id="ARBA00022723"/>
    </source>
</evidence>
<feature type="compositionally biased region" description="Polar residues" evidence="17">
    <location>
        <begin position="233"/>
        <end position="246"/>
    </location>
</feature>
<dbReference type="Pfam" id="PF14791">
    <property type="entry name" value="DNA_pol_B_thumb"/>
    <property type="match status" value="1"/>
</dbReference>
<evidence type="ECO:0000313" key="20">
    <source>
        <dbReference type="Proteomes" id="UP000567179"/>
    </source>
</evidence>
<evidence type="ECO:0000256" key="10">
    <source>
        <dbReference type="ARBA" id="ARBA00022932"/>
    </source>
</evidence>
<evidence type="ECO:0000256" key="16">
    <source>
        <dbReference type="PIRSR" id="PIRSR622312-50"/>
    </source>
</evidence>
<feature type="region of interest" description="Disordered" evidence="17">
    <location>
        <begin position="292"/>
        <end position="361"/>
    </location>
</feature>
<dbReference type="EMBL" id="JAACJJ010000002">
    <property type="protein sequence ID" value="KAF5329798.1"/>
    <property type="molecule type" value="Genomic_DNA"/>
</dbReference>
<dbReference type="PROSITE" id="PS00522">
    <property type="entry name" value="DNA_POLYMERASE_X"/>
    <property type="match status" value="1"/>
</dbReference>
<dbReference type="OrthoDB" id="205514at2759"/>
<dbReference type="GO" id="GO:0016829">
    <property type="term" value="F:lyase activity"/>
    <property type="evidence" value="ECO:0007669"/>
    <property type="project" value="UniProtKB-KW"/>
</dbReference>
<feature type="active site" description="Nucleophile; Schiff-base intermediate with DNA; for 5'-dRP lyase activity" evidence="16">
    <location>
        <position position="718"/>
    </location>
</feature>
<dbReference type="Gene3D" id="3.30.210.10">
    <property type="entry name" value="DNA polymerase, thumb domain"/>
    <property type="match status" value="1"/>
</dbReference>
<evidence type="ECO:0000256" key="5">
    <source>
        <dbReference type="ARBA" id="ARBA00022679"/>
    </source>
</evidence>
<proteinExistence type="inferred from homology"/>
<keyword evidence="20" id="KW-1185">Reference proteome</keyword>
<feature type="region of interest" description="Disordered" evidence="17">
    <location>
        <begin position="606"/>
        <end position="639"/>
    </location>
</feature>
<dbReference type="GO" id="GO:0005634">
    <property type="term" value="C:nucleus"/>
    <property type="evidence" value="ECO:0007669"/>
    <property type="project" value="UniProtKB-SubCell"/>
</dbReference>
<dbReference type="GO" id="GO:0046872">
    <property type="term" value="F:metal ion binding"/>
    <property type="evidence" value="ECO:0007669"/>
    <property type="project" value="UniProtKB-KW"/>
</dbReference>
<dbReference type="InterPro" id="IPR022312">
    <property type="entry name" value="DNA_pol_X"/>
</dbReference>
<dbReference type="Gene3D" id="1.10.150.110">
    <property type="entry name" value="DNA polymerase beta, N-terminal domain-like"/>
    <property type="match status" value="1"/>
</dbReference>
<dbReference type="InterPro" id="IPR028207">
    <property type="entry name" value="DNA_pol_B_palm_palm"/>
</dbReference>
<keyword evidence="11" id="KW-0238">DNA-binding</keyword>
<evidence type="ECO:0000256" key="14">
    <source>
        <dbReference type="ARBA" id="ARBA00023242"/>
    </source>
</evidence>
<dbReference type="Pfam" id="PF14792">
    <property type="entry name" value="DNA_pol_B_palm"/>
    <property type="match status" value="1"/>
</dbReference>
<feature type="compositionally biased region" description="Basic and acidic residues" evidence="17">
    <location>
        <begin position="612"/>
        <end position="628"/>
    </location>
</feature>
<evidence type="ECO:0000256" key="3">
    <source>
        <dbReference type="ARBA" id="ARBA00012417"/>
    </source>
</evidence>
<evidence type="ECO:0000313" key="19">
    <source>
        <dbReference type="EMBL" id="KAF5329798.1"/>
    </source>
</evidence>
<feature type="compositionally biased region" description="Polar residues" evidence="17">
    <location>
        <begin position="522"/>
        <end position="531"/>
    </location>
</feature>
<dbReference type="InterPro" id="IPR037160">
    <property type="entry name" value="DNA_Pol_thumb_sf"/>
</dbReference>
<keyword evidence="14" id="KW-0539">Nucleus</keyword>
<feature type="compositionally biased region" description="Low complexity" evidence="17">
    <location>
        <begin position="192"/>
        <end position="203"/>
    </location>
</feature>
<sequence length="994" mass="110626">MDFDINAYYAEQEDRMNLPDESMEDYAERVSKFKSSQEQRAYMPPEKVSRTGLLSDKQPAVHSGSSDVIIPARILPRTDQNQPERTLKRKAPGSEPPMATARGASDKRLKVSDQDMVFDLPASSSPQLGTTPSAMEPEATLSKALIEEVDEIDSFTVSEIQVPKLIPPRRQSPRKKASSPQRSTPVKTVEHSPISSFSRMSPSAVRERKGVPAVIPKNPPLDLRPLKHIKPSMKNQTSSTPYSAESESPAKLKKTVTAESSLLLMEIQERIAKHGSTQSSSRDKVAKLNDQAKNAVKNASSSSSRVPLQNPVAAKTKEKPAPKPKEVKSAKGKGKKKERVAVEKATTVAAADDDADPGSEPRKGCRDFLARKHIIYVATDLNYASETSQRRMDIMVKHGAALMSKFDPELTTHVVTEYKAPKLTLPQVFQKIGVKDAKEFPKHIPIVCWDWVVKGLSYMKYSRAQMDKIMLNTVDESTFPDRIVYPFGTPKPTRTFASFNFKTRQKPNDDEKPDTDEEPGPSQLNFGNTANVVAGGGHVDMADLFFGTGAAPMSPPASQDPQAGPSDHNKRQEDTDEAPDLNDPLAEYYEEAERIVALADDDGWASLGEQEFPGRDETDSNSDHEKPKPTTAGSRPKIGYACDAAVDAQKKGPYPNQDVVDKLTELQKVKQAQVGDDPKWRAFSLTKAINSVRNYPTRIKSFEEACKINGVGEKTAMKIMEIIETGALRRIKYENTEDVQVTNIFKGVYDVGNLTAYKWYNAGCRTLDDLRAGKGGIKLTRAQKIGLQHYNDMAIRIPREEVKNIFNRIKRIALAIDPLLFVEVMGSYRRGQADCGDIDILITRPTDDGKSHSGVMATLLRDLHVAKILTEDLVLPKDIYDLHTTYRGLCRVPSEKDALRRRIDILCVPWKARGAALIYYTGDDIFNCSIRLKANRMGYSLNEHGLYKGVIRDPQNRSVKLDGGKLAASETEEEIFKILGVPWKEPHQRALRRR</sequence>
<dbReference type="InterPro" id="IPR002054">
    <property type="entry name" value="DNA-dir_DNA_pol_X"/>
</dbReference>
<dbReference type="InterPro" id="IPR018944">
    <property type="entry name" value="DNA_pol_lambd_fingers_domain"/>
</dbReference>
<reference evidence="19 20" key="1">
    <citation type="journal article" date="2020" name="ISME J.">
        <title>Uncovering the hidden diversity of litter-decomposition mechanisms in mushroom-forming fungi.</title>
        <authorList>
            <person name="Floudas D."/>
            <person name="Bentzer J."/>
            <person name="Ahren D."/>
            <person name="Johansson T."/>
            <person name="Persson P."/>
            <person name="Tunlid A."/>
        </authorList>
    </citation>
    <scope>NUCLEOTIDE SEQUENCE [LARGE SCALE GENOMIC DNA]</scope>
    <source>
        <strain evidence="19 20">CBS 101986</strain>
    </source>
</reference>
<dbReference type="Gene3D" id="3.30.460.10">
    <property type="entry name" value="Beta Polymerase, domain 2"/>
    <property type="match status" value="1"/>
</dbReference>
<evidence type="ECO:0000256" key="7">
    <source>
        <dbReference type="ARBA" id="ARBA00022705"/>
    </source>
</evidence>
<evidence type="ECO:0000256" key="15">
    <source>
        <dbReference type="ARBA" id="ARBA00049244"/>
    </source>
</evidence>
<dbReference type="SUPFAM" id="SSF81301">
    <property type="entry name" value="Nucleotidyltransferase"/>
    <property type="match status" value="1"/>
</dbReference>
<dbReference type="Pfam" id="PF14716">
    <property type="entry name" value="HHH_8"/>
    <property type="match status" value="1"/>
</dbReference>
<dbReference type="InterPro" id="IPR019843">
    <property type="entry name" value="DNA_pol-X_BS"/>
</dbReference>
<dbReference type="InterPro" id="IPR029398">
    <property type="entry name" value="PolB_thumb"/>
</dbReference>
<evidence type="ECO:0000256" key="12">
    <source>
        <dbReference type="ARBA" id="ARBA00023204"/>
    </source>
</evidence>
<comment type="similarity">
    <text evidence="2">Belongs to the DNA polymerase type-X family.</text>
</comment>
<name>A0A8H5BWH6_9AGAR</name>
<feature type="region of interest" description="Disordered" evidence="17">
    <location>
        <begin position="495"/>
        <end position="531"/>
    </location>
</feature>
<keyword evidence="5" id="KW-0808">Transferase</keyword>
<dbReference type="SMART" id="SM00483">
    <property type="entry name" value="POLXc"/>
    <property type="match status" value="1"/>
</dbReference>
<dbReference type="InterPro" id="IPR010996">
    <property type="entry name" value="HHH_MUS81"/>
</dbReference>
<gene>
    <name evidence="19" type="ORF">D9619_009076</name>
</gene>
<keyword evidence="6" id="KW-0548">Nucleotidyltransferase</keyword>
<feature type="compositionally biased region" description="Basic and acidic residues" evidence="17">
    <location>
        <begin position="315"/>
        <end position="329"/>
    </location>
</feature>
<dbReference type="PANTHER" id="PTHR11276">
    <property type="entry name" value="DNA POLYMERASE TYPE-X FAMILY MEMBER"/>
    <property type="match status" value="1"/>
</dbReference>
<feature type="domain" description="BRCT" evidence="18">
    <location>
        <begin position="375"/>
        <end position="456"/>
    </location>
</feature>
<dbReference type="AlphaFoldDB" id="A0A8H5BWH6"/>
<dbReference type="Proteomes" id="UP000567179">
    <property type="component" value="Unassembled WGS sequence"/>
</dbReference>
<evidence type="ECO:0000259" key="18">
    <source>
        <dbReference type="PROSITE" id="PS50172"/>
    </source>
</evidence>
<organism evidence="19 20">
    <name type="scientific">Psilocybe cf. subviscida</name>
    <dbReference type="NCBI Taxonomy" id="2480587"/>
    <lineage>
        <taxon>Eukaryota</taxon>
        <taxon>Fungi</taxon>
        <taxon>Dikarya</taxon>
        <taxon>Basidiomycota</taxon>
        <taxon>Agaricomycotina</taxon>
        <taxon>Agaricomycetes</taxon>
        <taxon>Agaricomycetidae</taxon>
        <taxon>Agaricales</taxon>
        <taxon>Agaricineae</taxon>
        <taxon>Strophariaceae</taxon>
        <taxon>Psilocybe</taxon>
    </lineage>
</organism>
<keyword evidence="10" id="KW-0239">DNA-directed DNA polymerase</keyword>
<keyword evidence="7" id="KW-0235">DNA replication</keyword>
<keyword evidence="12" id="KW-0234">DNA repair</keyword>
<dbReference type="GO" id="GO:0006260">
    <property type="term" value="P:DNA replication"/>
    <property type="evidence" value="ECO:0007669"/>
    <property type="project" value="UniProtKB-KW"/>
</dbReference>
<feature type="region of interest" description="Disordered" evidence="17">
    <location>
        <begin position="163"/>
        <end position="253"/>
    </location>
</feature>
<dbReference type="PANTHER" id="PTHR11276:SF28">
    <property type="entry name" value="DNA POLYMERASE LAMBDA"/>
    <property type="match status" value="1"/>
</dbReference>
<dbReference type="Gene3D" id="1.10.150.20">
    <property type="entry name" value="5' to 3' exonuclease, C-terminal subdomain"/>
    <property type="match status" value="1"/>
</dbReference>
<comment type="subcellular location">
    <subcellularLocation>
        <location evidence="1">Nucleus</location>
    </subcellularLocation>
</comment>
<comment type="catalytic activity">
    <reaction evidence="15">
        <text>DNA(n) + a 2'-deoxyribonucleoside 5'-triphosphate = DNA(n+1) + diphosphate</text>
        <dbReference type="Rhea" id="RHEA:22508"/>
        <dbReference type="Rhea" id="RHEA-COMP:17339"/>
        <dbReference type="Rhea" id="RHEA-COMP:17340"/>
        <dbReference type="ChEBI" id="CHEBI:33019"/>
        <dbReference type="ChEBI" id="CHEBI:61560"/>
        <dbReference type="ChEBI" id="CHEBI:173112"/>
        <dbReference type="EC" id="2.7.7.7"/>
    </reaction>
</comment>
<dbReference type="PRINTS" id="PR00869">
    <property type="entry name" value="DNAPOLX"/>
</dbReference>
<evidence type="ECO:0000256" key="11">
    <source>
        <dbReference type="ARBA" id="ARBA00023125"/>
    </source>
</evidence>
<dbReference type="GO" id="GO:0003677">
    <property type="term" value="F:DNA binding"/>
    <property type="evidence" value="ECO:0007669"/>
    <property type="project" value="UniProtKB-KW"/>
</dbReference>
<evidence type="ECO:0000256" key="2">
    <source>
        <dbReference type="ARBA" id="ARBA00008323"/>
    </source>
</evidence>
<feature type="region of interest" description="Disordered" evidence="17">
    <location>
        <begin position="546"/>
        <end position="581"/>
    </location>
</feature>
<dbReference type="EC" id="2.7.7.7" evidence="3"/>
<evidence type="ECO:0000256" key="13">
    <source>
        <dbReference type="ARBA" id="ARBA00023239"/>
    </source>
</evidence>
<protein>
    <recommendedName>
        <fullName evidence="3">DNA-directed DNA polymerase</fullName>
        <ecNumber evidence="3">2.7.7.7</ecNumber>
    </recommendedName>
</protein>
<dbReference type="PROSITE" id="PS50172">
    <property type="entry name" value="BRCT"/>
    <property type="match status" value="1"/>
</dbReference>
<dbReference type="InterPro" id="IPR001357">
    <property type="entry name" value="BRCT_dom"/>
</dbReference>
<dbReference type="SUPFAM" id="SSF47802">
    <property type="entry name" value="DNA polymerase beta, N-terminal domain-like"/>
    <property type="match status" value="1"/>
</dbReference>
<evidence type="ECO:0000256" key="9">
    <source>
        <dbReference type="ARBA" id="ARBA00022763"/>
    </source>
</evidence>
<dbReference type="PRINTS" id="PR00870">
    <property type="entry name" value="DNAPOLXBETA"/>
</dbReference>
<dbReference type="GO" id="GO:0006303">
    <property type="term" value="P:double-strand break repair via nonhomologous end joining"/>
    <property type="evidence" value="ECO:0007669"/>
    <property type="project" value="TreeGrafter"/>
</dbReference>
<keyword evidence="8" id="KW-0479">Metal-binding</keyword>
<evidence type="ECO:0000256" key="17">
    <source>
        <dbReference type="SAM" id="MobiDB-lite"/>
    </source>
</evidence>
<evidence type="ECO:0000256" key="4">
    <source>
        <dbReference type="ARBA" id="ARBA00022634"/>
    </source>
</evidence>
<dbReference type="InterPro" id="IPR027421">
    <property type="entry name" value="DNA_pol_lamdba_lyase_dom_sf"/>
</dbReference>